<dbReference type="PANTHER" id="PTHR12042">
    <property type="entry name" value="LACTOSYLCERAMIDE 4-ALPHA-GALACTOSYLTRANSFERASE ALPHA- 1,4-GALACTOSYLTRANSFERASE"/>
    <property type="match status" value="1"/>
</dbReference>
<comment type="similarity">
    <text evidence="1">Belongs to the glycosyltransferase 32 family.</text>
</comment>
<feature type="domain" description="Alpha 1,4-glycosyltransferase" evidence="4">
    <location>
        <begin position="374"/>
        <end position="475"/>
    </location>
</feature>
<evidence type="ECO:0000256" key="2">
    <source>
        <dbReference type="ARBA" id="ARBA00022679"/>
    </source>
</evidence>
<dbReference type="InParanoid" id="A0A5F8GSF0"/>
<evidence type="ECO:0000313" key="5">
    <source>
        <dbReference type="Ensembl" id="ENSMODP00000050573.1"/>
    </source>
</evidence>
<evidence type="ECO:0000259" key="4">
    <source>
        <dbReference type="Pfam" id="PF04572"/>
    </source>
</evidence>
<keyword evidence="6" id="KW-1185">Reference proteome</keyword>
<dbReference type="Bgee" id="ENSMODG00000006886">
    <property type="expression patterns" value="Expressed in adult mammalian kidney and 17 other cell types or tissues"/>
</dbReference>
<proteinExistence type="inferred from homology"/>
<reference evidence="5" key="3">
    <citation type="submission" date="2025-09" db="UniProtKB">
        <authorList>
            <consortium name="Ensembl"/>
        </authorList>
    </citation>
    <scope>IDENTIFICATION</scope>
</reference>
<dbReference type="Proteomes" id="UP000002280">
    <property type="component" value="Chromosome 8"/>
</dbReference>
<dbReference type="GO" id="GO:0006688">
    <property type="term" value="P:glycosphingolipid biosynthetic process"/>
    <property type="evidence" value="ECO:0000318"/>
    <property type="project" value="GO_Central"/>
</dbReference>
<dbReference type="GO" id="GO:0016020">
    <property type="term" value="C:membrane"/>
    <property type="evidence" value="ECO:0007669"/>
    <property type="project" value="GOC"/>
</dbReference>
<feature type="compositionally biased region" description="Low complexity" evidence="3">
    <location>
        <begin position="175"/>
        <end position="186"/>
    </location>
</feature>
<dbReference type="InterPro" id="IPR029044">
    <property type="entry name" value="Nucleotide-diphossugar_trans"/>
</dbReference>
<sequence>MPKSGAPPTSHAAQSRLESERARCARRRKGTFRRIQTREGGLGAPAVEAREIREGLLEAASVWGGKGGPVGRGCPARRGVHYSYPLIGLDSGETRHRSWAPSLRGEGRGGEAGRGGAPAREVEPAVPSCLDQSGAGASESRRRKHGQVAGARAEVRAVGRPSQARGPRLRHALLAGGAPTREPAAPRARRGHVPPRPSRPGGPRGHLLCGDFGAHRARLSLHVLRGVGLQDSPAGQRRGPHEGPGGEQLLPAQEPGRLPAQLLPQRGVPGPGPGRPFPGHPSGRLVRVHRPPVAALPPPRPVRRRPDSPHVEVRRRLSGHGLHRPQEPGKPQQRAGRPVQVHAQRGLPRLRARPRLHPAVHAGLRGPLQRLGVGPQGPQLVTRVFKRWCGEKSLREGQSCRGVRALPREAFYPVAWQDWRRYFQDVSFPESRRLLRDTYAVHVWNKKSQGARFQVTSRVLLARLYSQYCPTTAGAMRAYL</sequence>
<feature type="compositionally biased region" description="Basic and acidic residues" evidence="3">
    <location>
        <begin position="304"/>
        <end position="315"/>
    </location>
</feature>
<evidence type="ECO:0000313" key="6">
    <source>
        <dbReference type="Proteomes" id="UP000002280"/>
    </source>
</evidence>
<dbReference type="SUPFAM" id="SSF53448">
    <property type="entry name" value="Nucleotide-diphospho-sugar transferases"/>
    <property type="match status" value="1"/>
</dbReference>
<dbReference type="PANTHER" id="PTHR12042:SF17">
    <property type="entry name" value="LACTOSYLCERAMIDE 4-ALPHA-GALACTOSYLTRANSFERASE"/>
    <property type="match status" value="1"/>
</dbReference>
<feature type="compositionally biased region" description="Pro residues" evidence="3">
    <location>
        <begin position="270"/>
        <end position="279"/>
    </location>
</feature>
<reference evidence="5" key="2">
    <citation type="submission" date="2025-08" db="UniProtKB">
        <authorList>
            <consortium name="Ensembl"/>
        </authorList>
    </citation>
    <scope>IDENTIFICATION</scope>
</reference>
<dbReference type="GeneTree" id="ENSGT00510000047981"/>
<dbReference type="GO" id="GO:0008378">
    <property type="term" value="F:galactosyltransferase activity"/>
    <property type="evidence" value="ECO:0000318"/>
    <property type="project" value="GO_Central"/>
</dbReference>
<reference evidence="5 6" key="1">
    <citation type="journal article" date="2007" name="Nature">
        <title>Genome of the marsupial Monodelphis domestica reveals innovation in non-coding sequences.</title>
        <authorList>
            <person name="Mikkelsen T.S."/>
            <person name="Wakefield M.J."/>
            <person name="Aken B."/>
            <person name="Amemiya C.T."/>
            <person name="Chang J.L."/>
            <person name="Duke S."/>
            <person name="Garber M."/>
            <person name="Gentles A.J."/>
            <person name="Goodstadt L."/>
            <person name="Heger A."/>
            <person name="Jurka J."/>
            <person name="Kamal M."/>
            <person name="Mauceli E."/>
            <person name="Searle S.M."/>
            <person name="Sharpe T."/>
            <person name="Baker M.L."/>
            <person name="Batzer M.A."/>
            <person name="Benos P.V."/>
            <person name="Belov K."/>
            <person name="Clamp M."/>
            <person name="Cook A."/>
            <person name="Cuff J."/>
            <person name="Das R."/>
            <person name="Davidow L."/>
            <person name="Deakin J.E."/>
            <person name="Fazzari M.J."/>
            <person name="Glass J.L."/>
            <person name="Grabherr M."/>
            <person name="Greally J.M."/>
            <person name="Gu W."/>
            <person name="Hore T.A."/>
            <person name="Huttley G.A."/>
            <person name="Kleber M."/>
            <person name="Jirtle R.L."/>
            <person name="Koina E."/>
            <person name="Lee J.T."/>
            <person name="Mahony S."/>
            <person name="Marra M.A."/>
            <person name="Miller R.D."/>
            <person name="Nicholls R.D."/>
            <person name="Oda M."/>
            <person name="Papenfuss A.T."/>
            <person name="Parra Z.E."/>
            <person name="Pollock D.D."/>
            <person name="Ray D.A."/>
            <person name="Schein J.E."/>
            <person name="Speed T.P."/>
            <person name="Thompson K."/>
            <person name="VandeBerg J.L."/>
            <person name="Wade C.M."/>
            <person name="Walker J.A."/>
            <person name="Waters P.D."/>
            <person name="Webber C."/>
            <person name="Weidman J.R."/>
            <person name="Xie X."/>
            <person name="Zody M.C."/>
            <person name="Baldwin J."/>
            <person name="Abdouelleil A."/>
            <person name="Abdulkadir J."/>
            <person name="Abebe A."/>
            <person name="Abera B."/>
            <person name="Abreu J."/>
            <person name="Acer S.C."/>
            <person name="Aftuck L."/>
            <person name="Alexander A."/>
            <person name="An P."/>
            <person name="Anderson E."/>
            <person name="Anderson S."/>
            <person name="Arachi H."/>
            <person name="Azer M."/>
            <person name="Bachantsang P."/>
            <person name="Barry A."/>
            <person name="Bayul T."/>
            <person name="Berlin A."/>
            <person name="Bessette D."/>
            <person name="Bloom T."/>
            <person name="Bloom T."/>
            <person name="Boguslavskiy L."/>
            <person name="Bonnet C."/>
            <person name="Boukhgalter B."/>
            <person name="Bourzgui I."/>
            <person name="Brown A."/>
            <person name="Cahill P."/>
            <person name="Channer S."/>
            <person name="Cheshatsang Y."/>
            <person name="Chuda L."/>
            <person name="Citroen M."/>
            <person name="Collymore A."/>
            <person name="Cooke P."/>
            <person name="Costello M."/>
            <person name="D'Aco K."/>
            <person name="Daza R."/>
            <person name="De Haan G."/>
            <person name="DeGray S."/>
            <person name="DeMaso C."/>
            <person name="Dhargay N."/>
            <person name="Dooley K."/>
            <person name="Dooley E."/>
            <person name="Doricent M."/>
            <person name="Dorje P."/>
            <person name="Dorjee K."/>
            <person name="Dupes A."/>
            <person name="Elong R."/>
            <person name="Falk J."/>
            <person name="Farina A."/>
            <person name="Faro S."/>
            <person name="Ferguson D."/>
            <person name="Fisher S."/>
            <person name="Foley C.D."/>
            <person name="Franke A."/>
            <person name="Friedrich D."/>
            <person name="Gadbois L."/>
            <person name="Gearin G."/>
            <person name="Gearin C.R."/>
            <person name="Giannoukos G."/>
            <person name="Goode T."/>
            <person name="Graham J."/>
            <person name="Grandbois E."/>
            <person name="Grewal S."/>
            <person name="Gyaltsen K."/>
            <person name="Hafez N."/>
            <person name="Hagos B."/>
            <person name="Hall J."/>
            <person name="Henson C."/>
            <person name="Hollinger A."/>
            <person name="Honan T."/>
            <person name="Huard M.D."/>
            <person name="Hughes L."/>
            <person name="Hurhula B."/>
            <person name="Husby M.E."/>
            <person name="Kamat A."/>
            <person name="Kanga B."/>
            <person name="Kashin S."/>
            <person name="Khazanovich D."/>
            <person name="Kisner P."/>
            <person name="Lance K."/>
            <person name="Lara M."/>
            <person name="Lee W."/>
            <person name="Lennon N."/>
            <person name="Letendre F."/>
            <person name="LeVine R."/>
            <person name="Lipovsky A."/>
            <person name="Liu X."/>
            <person name="Liu J."/>
            <person name="Liu S."/>
            <person name="Lokyitsang T."/>
            <person name="Lokyitsang Y."/>
            <person name="Lubonja R."/>
            <person name="Lui A."/>
            <person name="MacDonald P."/>
            <person name="Magnisalis V."/>
            <person name="Maru K."/>
            <person name="Matthews C."/>
            <person name="McCusker W."/>
            <person name="McDonough S."/>
            <person name="Mehta T."/>
            <person name="Meldrim J."/>
            <person name="Meneus L."/>
            <person name="Mihai O."/>
            <person name="Mihalev A."/>
            <person name="Mihova T."/>
            <person name="Mittelman R."/>
            <person name="Mlenga V."/>
            <person name="Montmayeur A."/>
            <person name="Mulrain L."/>
            <person name="Navidi A."/>
            <person name="Naylor J."/>
            <person name="Negash T."/>
            <person name="Nguyen T."/>
            <person name="Nguyen N."/>
            <person name="Nicol R."/>
            <person name="Norbu C."/>
            <person name="Norbu N."/>
            <person name="Novod N."/>
            <person name="O'Neill B."/>
            <person name="Osman S."/>
            <person name="Markiewicz E."/>
            <person name="Oyono O.L."/>
            <person name="Patti C."/>
            <person name="Phunkhang P."/>
            <person name="Pierre F."/>
            <person name="Priest M."/>
            <person name="Raghuraman S."/>
            <person name="Rege F."/>
            <person name="Reyes R."/>
            <person name="Rise C."/>
            <person name="Rogov P."/>
            <person name="Ross K."/>
            <person name="Ryan E."/>
            <person name="Settipalli S."/>
            <person name="Shea T."/>
            <person name="Sherpa N."/>
            <person name="Shi L."/>
            <person name="Shih D."/>
            <person name="Sparrow T."/>
            <person name="Spaulding J."/>
            <person name="Stalker J."/>
            <person name="Stange-Thomann N."/>
            <person name="Stavropoulos S."/>
            <person name="Stone C."/>
            <person name="Strader C."/>
            <person name="Tesfaye S."/>
            <person name="Thomson T."/>
            <person name="Thoulutsang Y."/>
            <person name="Thoulutsang D."/>
            <person name="Topham K."/>
            <person name="Topping I."/>
            <person name="Tsamla T."/>
            <person name="Vassiliev H."/>
            <person name="Vo A."/>
            <person name="Wangchuk T."/>
            <person name="Wangdi T."/>
            <person name="Weiand M."/>
            <person name="Wilkinson J."/>
            <person name="Wilson A."/>
            <person name="Yadav S."/>
            <person name="Young G."/>
            <person name="Yu Q."/>
            <person name="Zembek L."/>
            <person name="Zhong D."/>
            <person name="Zimmer A."/>
            <person name="Zwirko Z."/>
            <person name="Jaffe D.B."/>
            <person name="Alvarez P."/>
            <person name="Brockman W."/>
            <person name="Butler J."/>
            <person name="Chin C."/>
            <person name="Gnerre S."/>
            <person name="MacCallum I."/>
            <person name="Graves J.A."/>
            <person name="Ponting C.P."/>
            <person name="Breen M."/>
            <person name="Samollow P.B."/>
            <person name="Lander E.S."/>
            <person name="Lindblad-Toh K."/>
        </authorList>
    </citation>
    <scope>NUCLEOTIDE SEQUENCE [LARGE SCALE GENOMIC DNA]</scope>
</reference>
<protein>
    <recommendedName>
        <fullName evidence="4">Alpha 1,4-glycosyltransferase domain-containing protein</fullName>
    </recommendedName>
</protein>
<dbReference type="Ensembl" id="ENSMODT00000008702.3">
    <property type="protein sequence ID" value="ENSMODP00000050573.1"/>
    <property type="gene ID" value="ENSMODG00000006886.3"/>
</dbReference>
<feature type="region of interest" description="Disordered" evidence="3">
    <location>
        <begin position="1"/>
        <end position="42"/>
    </location>
</feature>
<evidence type="ECO:0000256" key="3">
    <source>
        <dbReference type="SAM" id="MobiDB-lite"/>
    </source>
</evidence>
<feature type="region of interest" description="Disordered" evidence="3">
    <location>
        <begin position="91"/>
        <end position="209"/>
    </location>
</feature>
<accession>A0A5F8GSF0</accession>
<keyword evidence="2" id="KW-0808">Transferase</keyword>
<evidence type="ECO:0000256" key="1">
    <source>
        <dbReference type="ARBA" id="ARBA00009003"/>
    </source>
</evidence>
<dbReference type="InterPro" id="IPR007652">
    <property type="entry name" value="A1-4-GlycosylTfrase_dom"/>
</dbReference>
<dbReference type="InterPro" id="IPR051981">
    <property type="entry name" value="Glycosyltransf_32"/>
</dbReference>
<dbReference type="STRING" id="13616.ENSMODP00000050573"/>
<organism evidence="5 6">
    <name type="scientific">Monodelphis domestica</name>
    <name type="common">Gray short-tailed opossum</name>
    <dbReference type="NCBI Taxonomy" id="13616"/>
    <lineage>
        <taxon>Eukaryota</taxon>
        <taxon>Metazoa</taxon>
        <taxon>Chordata</taxon>
        <taxon>Craniata</taxon>
        <taxon>Vertebrata</taxon>
        <taxon>Euteleostomi</taxon>
        <taxon>Mammalia</taxon>
        <taxon>Metatheria</taxon>
        <taxon>Didelphimorphia</taxon>
        <taxon>Didelphidae</taxon>
        <taxon>Monodelphis</taxon>
    </lineage>
</organism>
<dbReference type="Pfam" id="PF04572">
    <property type="entry name" value="Gb3_synth"/>
    <property type="match status" value="1"/>
</dbReference>
<feature type="region of interest" description="Disordered" evidence="3">
    <location>
        <begin position="229"/>
        <end position="340"/>
    </location>
</feature>
<dbReference type="AlphaFoldDB" id="A0A5F8GSF0"/>
<name>A0A5F8GSF0_MONDO</name>
<feature type="compositionally biased region" description="Low complexity" evidence="3">
    <location>
        <begin position="147"/>
        <end position="160"/>
    </location>
</feature>